<dbReference type="PANTHER" id="PTHR21294:SF8">
    <property type="entry name" value="ELECTRON TRANSFER FLAVOPROTEIN SUBUNIT BETA"/>
    <property type="match status" value="1"/>
</dbReference>
<comment type="similarity">
    <text evidence="1">Belongs to the ETF beta-subunit/FixA family.</text>
</comment>
<dbReference type="GO" id="GO:0009055">
    <property type="term" value="F:electron transfer activity"/>
    <property type="evidence" value="ECO:0007669"/>
    <property type="project" value="InterPro"/>
</dbReference>
<evidence type="ECO:0000313" key="7">
    <source>
        <dbReference type="Proteomes" id="UP000427906"/>
    </source>
</evidence>
<keyword evidence="7" id="KW-1185">Reference proteome</keyword>
<dbReference type="InterPro" id="IPR012255">
    <property type="entry name" value="ETF_b"/>
</dbReference>
<accession>A0A5K7YUY5</accession>
<feature type="domain" description="Electron transfer flavoprotein alpha/beta-subunit N-terminal" evidence="5">
    <location>
        <begin position="22"/>
        <end position="212"/>
    </location>
</feature>
<dbReference type="KEGG" id="dalk:DSCA_57630"/>
<dbReference type="InterPro" id="IPR014729">
    <property type="entry name" value="Rossmann-like_a/b/a_fold"/>
</dbReference>
<evidence type="ECO:0000256" key="1">
    <source>
        <dbReference type="ARBA" id="ARBA00007557"/>
    </source>
</evidence>
<dbReference type="SMART" id="SM00893">
    <property type="entry name" value="ETF"/>
    <property type="match status" value="1"/>
</dbReference>
<dbReference type="AlphaFoldDB" id="A0A5K7YUY5"/>
<organism evidence="6 7">
    <name type="scientific">Desulfosarcina alkanivorans</name>
    <dbReference type="NCBI Taxonomy" id="571177"/>
    <lineage>
        <taxon>Bacteria</taxon>
        <taxon>Pseudomonadati</taxon>
        <taxon>Thermodesulfobacteriota</taxon>
        <taxon>Desulfobacteria</taxon>
        <taxon>Desulfobacterales</taxon>
        <taxon>Desulfosarcinaceae</taxon>
        <taxon>Desulfosarcina</taxon>
    </lineage>
</organism>
<protein>
    <recommendedName>
        <fullName evidence="2">Electron transfer flavoprotein subunit beta</fullName>
    </recommendedName>
</protein>
<evidence type="ECO:0000313" key="6">
    <source>
        <dbReference type="EMBL" id="BBO71833.1"/>
    </source>
</evidence>
<dbReference type="InterPro" id="IPR033948">
    <property type="entry name" value="ETF_beta_N"/>
</dbReference>
<evidence type="ECO:0000256" key="3">
    <source>
        <dbReference type="ARBA" id="ARBA00022448"/>
    </source>
</evidence>
<evidence type="ECO:0000256" key="2">
    <source>
        <dbReference type="ARBA" id="ARBA00016797"/>
    </source>
</evidence>
<dbReference type="Proteomes" id="UP000427906">
    <property type="component" value="Chromosome"/>
</dbReference>
<dbReference type="InterPro" id="IPR014730">
    <property type="entry name" value="ETF_a/b_N"/>
</dbReference>
<evidence type="ECO:0000256" key="4">
    <source>
        <dbReference type="ARBA" id="ARBA00022982"/>
    </source>
</evidence>
<dbReference type="Gene3D" id="3.40.50.620">
    <property type="entry name" value="HUPs"/>
    <property type="match status" value="1"/>
</dbReference>
<name>A0A5K7YUY5_9BACT</name>
<dbReference type="OrthoDB" id="9781325at2"/>
<evidence type="ECO:0000259" key="5">
    <source>
        <dbReference type="SMART" id="SM00893"/>
    </source>
</evidence>
<keyword evidence="4" id="KW-0249">Electron transport</keyword>
<dbReference type="EMBL" id="AP021874">
    <property type="protein sequence ID" value="BBO71833.1"/>
    <property type="molecule type" value="Genomic_DNA"/>
</dbReference>
<dbReference type="RefSeq" id="WP_155319613.1">
    <property type="nucleotide sequence ID" value="NZ_AP021874.1"/>
</dbReference>
<sequence>MQIYVCVKHVPDTAANIKIVGENGFDDGACKFIANPYDEYAVEQAVQLVEKNGGEVIVVTVGKAAAAGTIRAAMAMGAHRGILVTLDSQFLDSQITARALKAAIEQDGQADIIFTGKGAVDTEGFQTPYRLAAAMGLPVVNEINQMDLADGKATVGHEIGGGAREVLEVNLPCVLGATKGLNEPRYPKFPDIMKAKKKPIKEIALADLGLSADSAGSELVKLEKVPERTGARMMDGDVRQAVEALVKILKEEEKVI</sequence>
<keyword evidence="3" id="KW-0813">Transport</keyword>
<dbReference type="CDD" id="cd01714">
    <property type="entry name" value="ETF_beta"/>
    <property type="match status" value="1"/>
</dbReference>
<proteinExistence type="inferred from homology"/>
<dbReference type="PIRSF" id="PIRSF000090">
    <property type="entry name" value="Beta-ETF"/>
    <property type="match status" value="1"/>
</dbReference>
<gene>
    <name evidence="6" type="ORF">DSCA_57630</name>
</gene>
<dbReference type="Pfam" id="PF01012">
    <property type="entry name" value="ETF"/>
    <property type="match status" value="1"/>
</dbReference>
<dbReference type="SUPFAM" id="SSF52402">
    <property type="entry name" value="Adenine nucleotide alpha hydrolases-like"/>
    <property type="match status" value="1"/>
</dbReference>
<dbReference type="PANTHER" id="PTHR21294">
    <property type="entry name" value="ELECTRON TRANSFER FLAVOPROTEIN BETA-SUBUNIT"/>
    <property type="match status" value="1"/>
</dbReference>
<reference evidence="6 7" key="1">
    <citation type="submission" date="2019-11" db="EMBL/GenBank/DDBJ databases">
        <title>Comparative genomics of hydrocarbon-degrading Desulfosarcina strains.</title>
        <authorList>
            <person name="Watanabe M."/>
            <person name="Kojima H."/>
            <person name="Fukui M."/>
        </authorList>
    </citation>
    <scope>NUCLEOTIDE SEQUENCE [LARGE SCALE GENOMIC DNA]</scope>
    <source>
        <strain evidence="6 7">PL12</strain>
    </source>
</reference>